<accession>A0A9W7DSY0</accession>
<feature type="transmembrane region" description="Helical" evidence="1">
    <location>
        <begin position="166"/>
        <end position="185"/>
    </location>
</feature>
<comment type="caution">
    <text evidence="2">The sequence shown here is derived from an EMBL/GenBank/DDBJ whole genome shotgun (WGS) entry which is preliminary data.</text>
</comment>
<organism evidence="2 3">
    <name type="scientific">Triparma laevis f. longispina</name>
    <dbReference type="NCBI Taxonomy" id="1714387"/>
    <lineage>
        <taxon>Eukaryota</taxon>
        <taxon>Sar</taxon>
        <taxon>Stramenopiles</taxon>
        <taxon>Ochrophyta</taxon>
        <taxon>Bolidophyceae</taxon>
        <taxon>Parmales</taxon>
        <taxon>Triparmaceae</taxon>
        <taxon>Triparma</taxon>
    </lineage>
</organism>
<dbReference type="AlphaFoldDB" id="A0A9W7DSY0"/>
<evidence type="ECO:0000313" key="3">
    <source>
        <dbReference type="Proteomes" id="UP001165122"/>
    </source>
</evidence>
<keyword evidence="3" id="KW-1185">Reference proteome</keyword>
<evidence type="ECO:0000256" key="1">
    <source>
        <dbReference type="SAM" id="Phobius"/>
    </source>
</evidence>
<keyword evidence="1" id="KW-0472">Membrane</keyword>
<dbReference type="Proteomes" id="UP001165122">
    <property type="component" value="Unassembled WGS sequence"/>
</dbReference>
<feature type="transmembrane region" description="Helical" evidence="1">
    <location>
        <begin position="58"/>
        <end position="82"/>
    </location>
</feature>
<reference evidence="3" key="1">
    <citation type="journal article" date="2023" name="Commun. Biol.">
        <title>Genome analysis of Parmales, the sister group of diatoms, reveals the evolutionary specialization of diatoms from phago-mixotrophs to photoautotrophs.</title>
        <authorList>
            <person name="Ban H."/>
            <person name="Sato S."/>
            <person name="Yoshikawa S."/>
            <person name="Yamada K."/>
            <person name="Nakamura Y."/>
            <person name="Ichinomiya M."/>
            <person name="Sato N."/>
            <person name="Blanc-Mathieu R."/>
            <person name="Endo H."/>
            <person name="Kuwata A."/>
            <person name="Ogata H."/>
        </authorList>
    </citation>
    <scope>NUCLEOTIDE SEQUENCE [LARGE SCALE GENOMIC DNA]</scope>
    <source>
        <strain evidence="3">NIES 3700</strain>
    </source>
</reference>
<evidence type="ECO:0000313" key="2">
    <source>
        <dbReference type="EMBL" id="GMH49573.1"/>
    </source>
</evidence>
<feature type="transmembrane region" description="Helical" evidence="1">
    <location>
        <begin position="6"/>
        <end position="24"/>
    </location>
</feature>
<name>A0A9W7DSY0_9STRA</name>
<feature type="transmembrane region" description="Helical" evidence="1">
    <location>
        <begin position="135"/>
        <end position="160"/>
    </location>
</feature>
<keyword evidence="1" id="KW-0812">Transmembrane</keyword>
<feature type="transmembrane region" description="Helical" evidence="1">
    <location>
        <begin position="102"/>
        <end position="123"/>
    </location>
</feature>
<protein>
    <submittedName>
        <fullName evidence="2">Uncharacterized protein</fullName>
    </submittedName>
</protein>
<dbReference type="EMBL" id="BRXW01000388">
    <property type="protein sequence ID" value="GMH49573.1"/>
    <property type="molecule type" value="Genomic_DNA"/>
</dbReference>
<keyword evidence="1" id="KW-1133">Transmembrane helix</keyword>
<proteinExistence type="predicted"/>
<gene>
    <name evidence="2" type="ORF">TrLO_g5830</name>
</gene>
<sequence length="214" mass="24106">MEIDGVISGMIIWLSLAALNYRAWTNSEVLLDQNDFNIFDSTTWSSLRLPESSLKSPLLAFLVLQLSFGLPLLICPETFLTMHIPDTASIINDLILLQSRHIGKVMILNTFLSVLTLSVETIISSDATYKILRSYVLTFLFFLGINSCESLIIHLTSWSYRDLSGISMHLITVIQLVGVTGYGLWKLEGHKVTVWNGKTKNPKSPKKRREMSLD</sequence>